<dbReference type="KEGG" id="cmb:CSW64_16045"/>
<dbReference type="Proteomes" id="UP000228945">
    <property type="component" value="Chromosome"/>
</dbReference>
<dbReference type="AlphaFoldDB" id="A0A2D2B0T0"/>
<keyword evidence="2" id="KW-1185">Reference proteome</keyword>
<gene>
    <name evidence="1" type="ORF">CSW64_16045</name>
</gene>
<protein>
    <submittedName>
        <fullName evidence="1">Uncharacterized protein</fullName>
    </submittedName>
</protein>
<name>A0A2D2B0T0_9CAUL</name>
<reference evidence="1 2" key="1">
    <citation type="submission" date="2017-10" db="EMBL/GenBank/DDBJ databases">
        <title>Genome sequence of Caulobacter mirabilis FWC38.</title>
        <authorList>
            <person name="Fiebig A."/>
            <person name="Crosson S."/>
        </authorList>
    </citation>
    <scope>NUCLEOTIDE SEQUENCE [LARGE SCALE GENOMIC DNA]</scope>
    <source>
        <strain evidence="1 2">FWC 38</strain>
    </source>
</reference>
<proteinExistence type="predicted"/>
<evidence type="ECO:0000313" key="1">
    <source>
        <dbReference type="EMBL" id="ATQ43797.1"/>
    </source>
</evidence>
<dbReference type="EMBL" id="CP024201">
    <property type="protein sequence ID" value="ATQ43797.1"/>
    <property type="molecule type" value="Genomic_DNA"/>
</dbReference>
<sequence length="158" mass="17447">MRCRGSWRGSGREALGLMLTVSDFPADFEAWLALSLANGLPSEVVAISPNLFQPALKEDARFGVELIGVSSFDANNPDWPCDEVWEPSQRSLTIPADFSGERWEDCLERTQTLLARYVADDRFRILKGIQAIGIGFVDGETHLVWSKASQGEIAETSV</sequence>
<accession>A0A2D2B0T0</accession>
<evidence type="ECO:0000313" key="2">
    <source>
        <dbReference type="Proteomes" id="UP000228945"/>
    </source>
</evidence>
<organism evidence="1 2">
    <name type="scientific">Caulobacter mirabilis</name>
    <dbReference type="NCBI Taxonomy" id="69666"/>
    <lineage>
        <taxon>Bacteria</taxon>
        <taxon>Pseudomonadati</taxon>
        <taxon>Pseudomonadota</taxon>
        <taxon>Alphaproteobacteria</taxon>
        <taxon>Caulobacterales</taxon>
        <taxon>Caulobacteraceae</taxon>
        <taxon>Caulobacter</taxon>
    </lineage>
</organism>